<organism evidence="1 2">
    <name type="scientific">Ambispora leptoticha</name>
    <dbReference type="NCBI Taxonomy" id="144679"/>
    <lineage>
        <taxon>Eukaryota</taxon>
        <taxon>Fungi</taxon>
        <taxon>Fungi incertae sedis</taxon>
        <taxon>Mucoromycota</taxon>
        <taxon>Glomeromycotina</taxon>
        <taxon>Glomeromycetes</taxon>
        <taxon>Archaeosporales</taxon>
        <taxon>Ambisporaceae</taxon>
        <taxon>Ambispora</taxon>
    </lineage>
</organism>
<dbReference type="Proteomes" id="UP000789508">
    <property type="component" value="Unassembled WGS sequence"/>
</dbReference>
<dbReference type="EMBL" id="CAJVPS010004129">
    <property type="protein sequence ID" value="CAG8599657.1"/>
    <property type="molecule type" value="Genomic_DNA"/>
</dbReference>
<comment type="caution">
    <text evidence="1">The sequence shown here is derived from an EMBL/GenBank/DDBJ whole genome shotgun (WGS) entry which is preliminary data.</text>
</comment>
<accession>A0A9N9CI21</accession>
<reference evidence="1" key="1">
    <citation type="submission" date="2021-06" db="EMBL/GenBank/DDBJ databases">
        <authorList>
            <person name="Kallberg Y."/>
            <person name="Tangrot J."/>
            <person name="Rosling A."/>
        </authorList>
    </citation>
    <scope>NUCLEOTIDE SEQUENCE</scope>
    <source>
        <strain evidence="1">FL130A</strain>
    </source>
</reference>
<evidence type="ECO:0000313" key="1">
    <source>
        <dbReference type="EMBL" id="CAG8599657.1"/>
    </source>
</evidence>
<keyword evidence="2" id="KW-1185">Reference proteome</keyword>
<protein>
    <submittedName>
        <fullName evidence="1">3785_t:CDS:1</fullName>
    </submittedName>
</protein>
<sequence length="222" mass="25050">MNSRTHIKRLKVTAACFNCRKKKRGNADVIKTKANRVEDLFDTISEDYLSLKEKEIKNQVLESIDGIPADVVREIEASKNSMKFHNPYDNQDLYATLPRLVIPLQNHIIMKQLTCAKCAPENSNEIPLPENQIYQQPGFSQQLLPPILPNQILPQSPLQPISTITSTSITNIQSSLEDLSPIELMNNGFYLVPFLPSPDEMLRGSVPAPDFFINDEELSTTN</sequence>
<proteinExistence type="predicted"/>
<evidence type="ECO:0000313" key="2">
    <source>
        <dbReference type="Proteomes" id="UP000789508"/>
    </source>
</evidence>
<dbReference type="OrthoDB" id="2123952at2759"/>
<gene>
    <name evidence="1" type="ORF">ALEPTO_LOCUS8082</name>
</gene>
<dbReference type="AlphaFoldDB" id="A0A9N9CI21"/>
<feature type="non-terminal residue" evidence="1">
    <location>
        <position position="222"/>
    </location>
</feature>
<name>A0A9N9CI21_9GLOM</name>